<protein>
    <submittedName>
        <fullName evidence="1">Uncharacterized protein</fullName>
    </submittedName>
</protein>
<gene>
    <name evidence="1" type="ORF">JCM19314_1812</name>
</gene>
<dbReference type="EMBL" id="BBMM01000006">
    <property type="protein sequence ID" value="GAL00775.1"/>
    <property type="molecule type" value="Genomic_DNA"/>
</dbReference>
<dbReference type="Proteomes" id="UP000029226">
    <property type="component" value="Unassembled WGS sequence"/>
</dbReference>
<dbReference type="AlphaFoldDB" id="A0A090QCG0"/>
<accession>A0A090QCG0</accession>
<name>A0A090QCG0_NONUL</name>
<proteinExistence type="predicted"/>
<evidence type="ECO:0000313" key="2">
    <source>
        <dbReference type="Proteomes" id="UP000029226"/>
    </source>
</evidence>
<sequence length="47" mass="5874">MELEKRDYSDFDFLQLTEIFLKHKWLKKVNQEGFQDLWIDLKTKKIN</sequence>
<evidence type="ECO:0000313" key="1">
    <source>
        <dbReference type="EMBL" id="GAL00775.1"/>
    </source>
</evidence>
<reference evidence="1 2" key="1">
    <citation type="journal article" date="2014" name="Genome Announc.">
        <title>Draft Genome Sequences of Marine Flavobacterium Nonlabens Strains NR17, NR24, NR27, NR32, NR33, and Ara13.</title>
        <authorList>
            <person name="Nakanishi M."/>
            <person name="Meirelles P."/>
            <person name="Suzuki R."/>
            <person name="Takatani N."/>
            <person name="Mino S."/>
            <person name="Suda W."/>
            <person name="Oshima K."/>
            <person name="Hattori M."/>
            <person name="Ohkuma M."/>
            <person name="Hosokawa M."/>
            <person name="Miyashita K."/>
            <person name="Thompson F.L."/>
            <person name="Niwa A."/>
            <person name="Sawabe T."/>
            <person name="Sawabe T."/>
        </authorList>
    </citation>
    <scope>NUCLEOTIDE SEQUENCE [LARGE SCALE GENOMIC DNA]</scope>
    <source>
        <strain evidence="2">JCM19314</strain>
    </source>
</reference>
<comment type="caution">
    <text evidence="1">The sequence shown here is derived from an EMBL/GenBank/DDBJ whole genome shotgun (WGS) entry which is preliminary data.</text>
</comment>
<organism evidence="1 2">
    <name type="scientific">Nonlabens ulvanivorans</name>
    <name type="common">Persicivirga ulvanivorans</name>
    <dbReference type="NCBI Taxonomy" id="906888"/>
    <lineage>
        <taxon>Bacteria</taxon>
        <taxon>Pseudomonadati</taxon>
        <taxon>Bacteroidota</taxon>
        <taxon>Flavobacteriia</taxon>
        <taxon>Flavobacteriales</taxon>
        <taxon>Flavobacteriaceae</taxon>
        <taxon>Nonlabens</taxon>
    </lineage>
</organism>